<organism evidence="1 2">
    <name type="scientific">Siminovitchia acidinfaciens</name>
    <dbReference type="NCBI Taxonomy" id="2321395"/>
    <lineage>
        <taxon>Bacteria</taxon>
        <taxon>Bacillati</taxon>
        <taxon>Bacillota</taxon>
        <taxon>Bacilli</taxon>
        <taxon>Bacillales</taxon>
        <taxon>Bacillaceae</taxon>
        <taxon>Siminovitchia</taxon>
    </lineage>
</organism>
<dbReference type="RefSeq" id="WP_126052030.1">
    <property type="nucleotide sequence ID" value="NZ_QYTV02000010.1"/>
</dbReference>
<evidence type="ECO:0000313" key="2">
    <source>
        <dbReference type="Proteomes" id="UP000287156"/>
    </source>
</evidence>
<dbReference type="SUPFAM" id="SSF49764">
    <property type="entry name" value="HSP20-like chaperones"/>
    <property type="match status" value="1"/>
</dbReference>
<dbReference type="OrthoDB" id="2905328at2"/>
<proteinExistence type="predicted"/>
<dbReference type="AlphaFoldDB" id="A0A429XV10"/>
<reference evidence="1" key="1">
    <citation type="submission" date="2018-12" db="EMBL/GenBank/DDBJ databases">
        <authorList>
            <person name="Sun L."/>
            <person name="Chen Z."/>
        </authorList>
    </citation>
    <scope>NUCLEOTIDE SEQUENCE [LARGE SCALE GENOMIC DNA]</scope>
    <source>
        <strain evidence="1">3-2-2</strain>
    </source>
</reference>
<evidence type="ECO:0000313" key="1">
    <source>
        <dbReference type="EMBL" id="RST72022.1"/>
    </source>
</evidence>
<dbReference type="InterPro" id="IPR008978">
    <property type="entry name" value="HSP20-like_chaperone"/>
</dbReference>
<gene>
    <name evidence="1" type="ORF">D4T97_017325</name>
</gene>
<dbReference type="EMBL" id="QYTV02000010">
    <property type="protein sequence ID" value="RST72022.1"/>
    <property type="molecule type" value="Genomic_DNA"/>
</dbReference>
<keyword evidence="2" id="KW-1185">Reference proteome</keyword>
<name>A0A429XV10_9BACI</name>
<dbReference type="Proteomes" id="UP000287156">
    <property type="component" value="Unassembled WGS sequence"/>
</dbReference>
<comment type="caution">
    <text evidence="1">The sequence shown here is derived from an EMBL/GenBank/DDBJ whole genome shotgun (WGS) entry which is preliminary data.</text>
</comment>
<protein>
    <submittedName>
        <fullName evidence="1">Uncharacterized protein</fullName>
    </submittedName>
</protein>
<sequence length="169" mass="19270">MLPFPFSKGGLPKWLSQGYFNNDIQKYVQDVMEKSIASSIKNAKLMESAYMDMGDDEEQVIIEPETKEHGKQESAHGSLQATTFESLDHVYVKVLLTDTSQLSNLKVYHNSNQLILEGVPNQDDRHVITLPSIVTPKDSISEYRDPFLQIKMRKRNDLQFTEIAVPPLE</sequence>
<accession>A0A429XV10</accession>